<keyword evidence="2" id="KW-1185">Reference proteome</keyword>
<dbReference type="SUPFAM" id="SSF52540">
    <property type="entry name" value="P-loop containing nucleoside triphosphate hydrolases"/>
    <property type="match status" value="1"/>
</dbReference>
<organism evidence="1 2">
    <name type="scientific">Dyadobacter soli</name>
    <dbReference type="NCBI Taxonomy" id="659014"/>
    <lineage>
        <taxon>Bacteria</taxon>
        <taxon>Pseudomonadati</taxon>
        <taxon>Bacteroidota</taxon>
        <taxon>Cytophagia</taxon>
        <taxon>Cytophagales</taxon>
        <taxon>Spirosomataceae</taxon>
        <taxon>Dyadobacter</taxon>
    </lineage>
</organism>
<gene>
    <name evidence="1" type="ORF">SAMN04487996_11259</name>
</gene>
<accession>A0A1G7NJX8</accession>
<dbReference type="Gene3D" id="3.40.50.300">
    <property type="entry name" value="P-loop containing nucleotide triphosphate hydrolases"/>
    <property type="match status" value="1"/>
</dbReference>
<dbReference type="Proteomes" id="UP000198748">
    <property type="component" value="Unassembled WGS sequence"/>
</dbReference>
<proteinExistence type="predicted"/>
<protein>
    <submittedName>
        <fullName evidence="1">Protein ImuA</fullName>
    </submittedName>
</protein>
<sequence length="254" mass="28247">MALSLLKNGVFNRLQEDILALQGFRTPVGTRRIDFGLGMMDASFPNHTFPTGVVHEFISNDPESAAATTGFMAGLLGKLMGEYGICLWIGIRPIVFAAALKAFGVEPHRVIFIDLAKEKDVIWAVEEALKCESLAAVVGEVREITFTESRRLQLAVEQSRVTGFLHRVKPRAVNTLACVSRWQITPVASRLEEGMPGVGHPCWRVQLQKIRNGEPGEWEMQWLSGRFEYLPKEVSDNANEVAEHSPSVYIAQRA</sequence>
<dbReference type="RefSeq" id="WP_229212775.1">
    <property type="nucleotide sequence ID" value="NZ_FNAN01000012.1"/>
</dbReference>
<reference evidence="2" key="1">
    <citation type="submission" date="2016-10" db="EMBL/GenBank/DDBJ databases">
        <authorList>
            <person name="Varghese N."/>
            <person name="Submissions S."/>
        </authorList>
    </citation>
    <scope>NUCLEOTIDE SEQUENCE [LARGE SCALE GENOMIC DNA]</scope>
    <source>
        <strain evidence="2">DSM 25329</strain>
    </source>
</reference>
<dbReference type="PIRSF" id="PIRSF034285">
    <property type="entry name" value="UCP034285"/>
    <property type="match status" value="1"/>
</dbReference>
<dbReference type="InterPro" id="IPR017026">
    <property type="entry name" value="ImuA"/>
</dbReference>
<dbReference type="EMBL" id="FNAN01000012">
    <property type="protein sequence ID" value="SDF73570.1"/>
    <property type="molecule type" value="Genomic_DNA"/>
</dbReference>
<evidence type="ECO:0000313" key="2">
    <source>
        <dbReference type="Proteomes" id="UP000198748"/>
    </source>
</evidence>
<dbReference type="AlphaFoldDB" id="A0A1G7NJX8"/>
<dbReference type="InterPro" id="IPR027417">
    <property type="entry name" value="P-loop_NTPase"/>
</dbReference>
<name>A0A1G7NJX8_9BACT</name>
<dbReference type="STRING" id="659014.SAMN04487996_11259"/>
<evidence type="ECO:0000313" key="1">
    <source>
        <dbReference type="EMBL" id="SDF73570.1"/>
    </source>
</evidence>